<accession>A0A914H889</accession>
<organism evidence="1 2">
    <name type="scientific">Globodera rostochiensis</name>
    <name type="common">Golden nematode worm</name>
    <name type="synonym">Heterodera rostochiensis</name>
    <dbReference type="NCBI Taxonomy" id="31243"/>
    <lineage>
        <taxon>Eukaryota</taxon>
        <taxon>Metazoa</taxon>
        <taxon>Ecdysozoa</taxon>
        <taxon>Nematoda</taxon>
        <taxon>Chromadorea</taxon>
        <taxon>Rhabditida</taxon>
        <taxon>Tylenchina</taxon>
        <taxon>Tylenchomorpha</taxon>
        <taxon>Tylenchoidea</taxon>
        <taxon>Heteroderidae</taxon>
        <taxon>Heteroderinae</taxon>
        <taxon>Globodera</taxon>
    </lineage>
</organism>
<sequence length="104" mass="11670">MFVSVQWRRFKTIIIGPLEEEELLAINSRKEFAVPYNSCHRLNIEQNLVYEALMNGGHRCSTKICECYYLTANTTMLAHTHGTFVPNDGDNSGNIAIGGMSTKS</sequence>
<dbReference type="AlphaFoldDB" id="A0A914H889"/>
<reference evidence="2" key="1">
    <citation type="submission" date="2022-11" db="UniProtKB">
        <authorList>
            <consortium name="WormBaseParasite"/>
        </authorList>
    </citation>
    <scope>IDENTIFICATION</scope>
</reference>
<keyword evidence="1" id="KW-1185">Reference proteome</keyword>
<evidence type="ECO:0000313" key="1">
    <source>
        <dbReference type="Proteomes" id="UP000887572"/>
    </source>
</evidence>
<dbReference type="Proteomes" id="UP000887572">
    <property type="component" value="Unplaced"/>
</dbReference>
<name>A0A914H889_GLORO</name>
<protein>
    <submittedName>
        <fullName evidence="2">Uncharacterized protein</fullName>
    </submittedName>
</protein>
<proteinExistence type="predicted"/>
<evidence type="ECO:0000313" key="2">
    <source>
        <dbReference type="WBParaSite" id="Gr19_v10_g14148.t1"/>
    </source>
</evidence>
<dbReference type="WBParaSite" id="Gr19_v10_g14148.t1">
    <property type="protein sequence ID" value="Gr19_v10_g14148.t1"/>
    <property type="gene ID" value="Gr19_v10_g14148"/>
</dbReference>